<dbReference type="Proteomes" id="UP001256673">
    <property type="component" value="Unassembled WGS sequence"/>
</dbReference>
<dbReference type="EMBL" id="JAWDIU010000001">
    <property type="protein sequence ID" value="MDU0326339.1"/>
    <property type="molecule type" value="Genomic_DNA"/>
</dbReference>
<name>A0ABU3RU70_9MICO</name>
<comment type="caution">
    <text evidence="1">The sequence shown here is derived from an EMBL/GenBank/DDBJ whole genome shotgun (WGS) entry which is preliminary data.</text>
</comment>
<evidence type="ECO:0000313" key="1">
    <source>
        <dbReference type="EMBL" id="MDU0326339.1"/>
    </source>
</evidence>
<protein>
    <recommendedName>
        <fullName evidence="3">Excreted virulence factor EspC (Type VII ESX diderm)</fullName>
    </recommendedName>
</protein>
<proteinExistence type="predicted"/>
<evidence type="ECO:0008006" key="3">
    <source>
        <dbReference type="Google" id="ProtNLM"/>
    </source>
</evidence>
<sequence>MTVLNDQINVAYEALGSDATRWDSIATSINGAHTKVAGIDIYRGAFSFAGLDAGDVYLEAHAKVLTLLADAETQATGTANALRAIKNDFETNETQTQSDLAGIWEEK</sequence>
<organism evidence="1 2">
    <name type="scientific">Microbacterium algihabitans</name>
    <dbReference type="NCBI Taxonomy" id="3075992"/>
    <lineage>
        <taxon>Bacteria</taxon>
        <taxon>Bacillati</taxon>
        <taxon>Actinomycetota</taxon>
        <taxon>Actinomycetes</taxon>
        <taxon>Micrococcales</taxon>
        <taxon>Microbacteriaceae</taxon>
        <taxon>Microbacterium</taxon>
    </lineage>
</organism>
<keyword evidence="2" id="KW-1185">Reference proteome</keyword>
<reference evidence="1 2" key="1">
    <citation type="submission" date="2023-09" db="EMBL/GenBank/DDBJ databases">
        <title>Microbacterium fusihabitans sp. nov., Microbacterium phycihabitans sp. nov., and Microbacterium cervinum sp. nov., isolated from dried seaweeds of beach.</title>
        <authorList>
            <person name="Lee S.D."/>
        </authorList>
    </citation>
    <scope>NUCLEOTIDE SEQUENCE [LARGE SCALE GENOMIC DNA]</scope>
    <source>
        <strain evidence="1 2">KSW2-21</strain>
    </source>
</reference>
<evidence type="ECO:0000313" key="2">
    <source>
        <dbReference type="Proteomes" id="UP001256673"/>
    </source>
</evidence>
<gene>
    <name evidence="1" type="ORF">RWH43_06155</name>
</gene>
<dbReference type="RefSeq" id="WP_316000960.1">
    <property type="nucleotide sequence ID" value="NZ_JAWDIU010000001.1"/>
</dbReference>
<accession>A0ABU3RU70</accession>